<dbReference type="InterPro" id="IPR008557">
    <property type="entry name" value="PhoX"/>
</dbReference>
<dbReference type="Proteomes" id="UP001501319">
    <property type="component" value="Unassembled WGS sequence"/>
</dbReference>
<reference evidence="1 2" key="1">
    <citation type="journal article" date="2019" name="Int. J. Syst. Evol. Microbiol.">
        <title>The Global Catalogue of Microorganisms (GCM) 10K type strain sequencing project: providing services to taxonomists for standard genome sequencing and annotation.</title>
        <authorList>
            <consortium name="The Broad Institute Genomics Platform"/>
            <consortium name="The Broad Institute Genome Sequencing Center for Infectious Disease"/>
            <person name="Wu L."/>
            <person name="Ma J."/>
        </authorList>
    </citation>
    <scope>NUCLEOTIDE SEQUENCE [LARGE SCALE GENOMIC DNA]</scope>
    <source>
        <strain evidence="1 2">JCM 14306</strain>
    </source>
</reference>
<evidence type="ECO:0000313" key="1">
    <source>
        <dbReference type="EMBL" id="GAA1642947.1"/>
    </source>
</evidence>
<name>A0ABN2FEA2_9ACTN</name>
<sequence length="545" mass="57411">MATPKGHVRPNETGTKGTSVRASHIIKIGLAGTLVAGVAMGMSSAAVQADDGFHVDGVPTANPKFGVQNNVLTPSATQTSVAWGNLPLTNPDTANGVTNYGYNTLDGAPLTQTKNEAHKTEPDKNVYLTFGGKHYLYQGHEIGPRGYVTRINLDETDAAKRVTLISDVDPQGNAYPTIDGITWDPFTKQLLLTAESGSPKGGVFGVSLDAKGDAVDGKAVRLNALGSGGYEGIQNDSFGNIWIVEDIGGAAAGGGKVPNSYVYRFVPTDKADLAKGGSLQALQIKRSDGSPATAAQLQANPSDPFIASLHTYGTSFDTRWVTIHTGTTEAFDATGAAKAAAATPLKRPENGVFRPGTDFREFYFTETGDTTTGSTLPGAYGGVFRLSQSSAKADTGKLSISVVGDKQHTGFDNIQFATDRAMLVVEDAGDGLHTQRNALDSGYLYELARRDDRSNGKGSSAPTPVRWLAEGRDASATFDSMSGPSYNDGDNEITGIHVSDGDPTPAGILGAKIPHPVGSTWRTFWTQQHGDNITWEINWSGASQH</sequence>
<accession>A0ABN2FEA2</accession>
<dbReference type="EMBL" id="BAAANE010000006">
    <property type="protein sequence ID" value="GAA1642947.1"/>
    <property type="molecule type" value="Genomic_DNA"/>
</dbReference>
<keyword evidence="2" id="KW-1185">Reference proteome</keyword>
<gene>
    <name evidence="1" type="ORF">GCM10009744_36520</name>
</gene>
<protein>
    <submittedName>
        <fullName evidence="1">Phosphatase</fullName>
    </submittedName>
</protein>
<evidence type="ECO:0000313" key="2">
    <source>
        <dbReference type="Proteomes" id="UP001501319"/>
    </source>
</evidence>
<organism evidence="1 2">
    <name type="scientific">Kribbella alba</name>
    <dbReference type="NCBI Taxonomy" id="190197"/>
    <lineage>
        <taxon>Bacteria</taxon>
        <taxon>Bacillati</taxon>
        <taxon>Actinomycetota</taxon>
        <taxon>Actinomycetes</taxon>
        <taxon>Propionibacteriales</taxon>
        <taxon>Kribbellaceae</taxon>
        <taxon>Kribbella</taxon>
    </lineage>
</organism>
<dbReference type="Pfam" id="PF05787">
    <property type="entry name" value="PhoX"/>
    <property type="match status" value="1"/>
</dbReference>
<proteinExistence type="predicted"/>
<comment type="caution">
    <text evidence="1">The sequence shown here is derived from an EMBL/GenBank/DDBJ whole genome shotgun (WGS) entry which is preliminary data.</text>
</comment>